<dbReference type="AlphaFoldDB" id="A0AAW0DD90"/>
<feature type="non-terminal residue" evidence="1">
    <location>
        <position position="64"/>
    </location>
</feature>
<gene>
    <name evidence="1" type="primary">TRA1_2</name>
    <name evidence="1" type="ORF">VNI00_005493</name>
</gene>
<comment type="caution">
    <text evidence="1">The sequence shown here is derived from an EMBL/GenBank/DDBJ whole genome shotgun (WGS) entry which is preliminary data.</text>
</comment>
<dbReference type="Proteomes" id="UP001383192">
    <property type="component" value="Unassembled WGS sequence"/>
</dbReference>
<accession>A0AAW0DD90</accession>
<organism evidence="1 2">
    <name type="scientific">Paramarasmius palmivorus</name>
    <dbReference type="NCBI Taxonomy" id="297713"/>
    <lineage>
        <taxon>Eukaryota</taxon>
        <taxon>Fungi</taxon>
        <taxon>Dikarya</taxon>
        <taxon>Basidiomycota</taxon>
        <taxon>Agaricomycotina</taxon>
        <taxon>Agaricomycetes</taxon>
        <taxon>Agaricomycetidae</taxon>
        <taxon>Agaricales</taxon>
        <taxon>Marasmiineae</taxon>
        <taxon>Marasmiaceae</taxon>
        <taxon>Paramarasmius</taxon>
    </lineage>
</organism>
<reference evidence="1 2" key="1">
    <citation type="submission" date="2024-01" db="EMBL/GenBank/DDBJ databases">
        <title>A draft genome for a cacao thread blight-causing isolate of Paramarasmius palmivorus.</title>
        <authorList>
            <person name="Baruah I.K."/>
            <person name="Bukari Y."/>
            <person name="Amoako-Attah I."/>
            <person name="Meinhardt L.W."/>
            <person name="Bailey B.A."/>
            <person name="Cohen S.P."/>
        </authorList>
    </citation>
    <scope>NUCLEOTIDE SEQUENCE [LARGE SCALE GENOMIC DNA]</scope>
    <source>
        <strain evidence="1 2">GH-12</strain>
    </source>
</reference>
<evidence type="ECO:0000313" key="2">
    <source>
        <dbReference type="Proteomes" id="UP001383192"/>
    </source>
</evidence>
<evidence type="ECO:0000313" key="1">
    <source>
        <dbReference type="EMBL" id="KAK7049462.1"/>
    </source>
</evidence>
<sequence length="64" mass="7330">MKEESTTLAQDGPTIETKADNVFHSFLVLVHVIYTEPYFDGGDLTLELETIVLCWFAELRTPHF</sequence>
<name>A0AAW0DD90_9AGAR</name>
<protein>
    <submittedName>
        <fullName evidence="1">Transcription-associated protein 1</fullName>
    </submittedName>
</protein>
<proteinExistence type="predicted"/>
<keyword evidence="2" id="KW-1185">Reference proteome</keyword>
<dbReference type="EMBL" id="JAYKXP010000016">
    <property type="protein sequence ID" value="KAK7049462.1"/>
    <property type="molecule type" value="Genomic_DNA"/>
</dbReference>